<accession>A0AAJ1UBW8</accession>
<evidence type="ECO:0000259" key="1">
    <source>
        <dbReference type="PROSITE" id="PS51819"/>
    </source>
</evidence>
<reference evidence="2" key="1">
    <citation type="submission" date="2022-07" db="EMBL/GenBank/DDBJ databases">
        <authorList>
            <person name="Otstavnykh N."/>
            <person name="Isaeva M."/>
            <person name="Bystritskaya E."/>
        </authorList>
    </citation>
    <scope>NUCLEOTIDE SEQUENCE</scope>
    <source>
        <strain evidence="2">10Alg 79</strain>
    </source>
</reference>
<dbReference type="PANTHER" id="PTHR34109:SF1">
    <property type="entry name" value="VOC DOMAIN-CONTAINING PROTEIN"/>
    <property type="match status" value="1"/>
</dbReference>
<evidence type="ECO:0000313" key="3">
    <source>
        <dbReference type="Proteomes" id="UP001227162"/>
    </source>
</evidence>
<dbReference type="AlphaFoldDB" id="A0AAJ1UBW8"/>
<dbReference type="SUPFAM" id="SSF54593">
    <property type="entry name" value="Glyoxalase/Bleomycin resistance protein/Dihydroxybiphenyl dioxygenase"/>
    <property type="match status" value="1"/>
</dbReference>
<gene>
    <name evidence="2" type="ORF">NOI20_06385</name>
</gene>
<dbReference type="InterPro" id="IPR029068">
    <property type="entry name" value="Glyas_Bleomycin-R_OHBP_Dase"/>
</dbReference>
<sequence>MCDALAMSWKPEGYTSLAPYLSVPDPRALLDFCAEVFGAEELRVFHEGDRIMHAECRIDDTVLMIGGGEGGAGAMLHLYLPDPDAAFDKALARGAEEVQPMMEKGDGDRRGGFRTPCGTQWFVSRQL</sequence>
<dbReference type="EMBL" id="JANFFA010000001">
    <property type="protein sequence ID" value="MDQ2093731.1"/>
    <property type="molecule type" value="Genomic_DNA"/>
</dbReference>
<dbReference type="Gene3D" id="3.30.720.120">
    <property type="match status" value="1"/>
</dbReference>
<name>A0AAJ1UBW8_9RHOB</name>
<dbReference type="InterPro" id="IPR004360">
    <property type="entry name" value="Glyas_Fos-R_dOase_dom"/>
</dbReference>
<dbReference type="Gene3D" id="3.30.720.110">
    <property type="match status" value="1"/>
</dbReference>
<dbReference type="InterPro" id="IPR037523">
    <property type="entry name" value="VOC_core"/>
</dbReference>
<dbReference type="PROSITE" id="PS51819">
    <property type="entry name" value="VOC"/>
    <property type="match status" value="1"/>
</dbReference>
<dbReference type="Pfam" id="PF00903">
    <property type="entry name" value="Glyoxalase"/>
    <property type="match status" value="1"/>
</dbReference>
<protein>
    <submittedName>
        <fullName evidence="2">Bleomycin resistance protein</fullName>
    </submittedName>
</protein>
<evidence type="ECO:0000313" key="2">
    <source>
        <dbReference type="EMBL" id="MDQ2093731.1"/>
    </source>
</evidence>
<reference evidence="2" key="2">
    <citation type="submission" date="2023-04" db="EMBL/GenBank/DDBJ databases">
        <title>'Rhodoalgimonas zhirmunskyi' gen. nov., isolated from a red alga.</title>
        <authorList>
            <person name="Nedashkovskaya O.I."/>
            <person name="Otstavnykh N.Y."/>
            <person name="Bystritskaya E.P."/>
            <person name="Balabanova L.A."/>
            <person name="Isaeva M.P."/>
        </authorList>
    </citation>
    <scope>NUCLEOTIDE SEQUENCE</scope>
    <source>
        <strain evidence="2">10Alg 79</strain>
    </source>
</reference>
<comment type="caution">
    <text evidence="2">The sequence shown here is derived from an EMBL/GenBank/DDBJ whole genome shotgun (WGS) entry which is preliminary data.</text>
</comment>
<dbReference type="PANTHER" id="PTHR34109">
    <property type="entry name" value="BNAUNNG04460D PROTEIN-RELATED"/>
    <property type="match status" value="1"/>
</dbReference>
<keyword evidence="3" id="KW-1185">Reference proteome</keyword>
<dbReference type="Proteomes" id="UP001227162">
    <property type="component" value="Unassembled WGS sequence"/>
</dbReference>
<organism evidence="2 3">
    <name type="scientific">Rhodalgimonas zhirmunskyi</name>
    <dbReference type="NCBI Taxonomy" id="2964767"/>
    <lineage>
        <taxon>Bacteria</taxon>
        <taxon>Pseudomonadati</taxon>
        <taxon>Pseudomonadota</taxon>
        <taxon>Alphaproteobacteria</taxon>
        <taxon>Rhodobacterales</taxon>
        <taxon>Roseobacteraceae</taxon>
        <taxon>Rhodalgimonas</taxon>
    </lineage>
</organism>
<proteinExistence type="predicted"/>
<feature type="domain" description="VOC" evidence="1">
    <location>
        <begin position="13"/>
        <end position="126"/>
    </location>
</feature>